<keyword evidence="2" id="KW-1185">Reference proteome</keyword>
<dbReference type="RefSeq" id="WP_035023828.1">
    <property type="nucleotide sequence ID" value="NZ_KK073879.1"/>
</dbReference>
<dbReference type="OrthoDB" id="7774794at2"/>
<dbReference type="AlphaFoldDB" id="A0A4R6YLD4"/>
<protein>
    <submittedName>
        <fullName evidence="1">Uncharacterized protein</fullName>
    </submittedName>
</protein>
<reference evidence="1 2" key="1">
    <citation type="submission" date="2019-03" db="EMBL/GenBank/DDBJ databases">
        <title>Genomic Encyclopedia of Type Strains, Phase IV (KMG-IV): sequencing the most valuable type-strain genomes for metagenomic binning, comparative biology and taxonomic classification.</title>
        <authorList>
            <person name="Goeker M."/>
        </authorList>
    </citation>
    <scope>NUCLEOTIDE SEQUENCE [LARGE SCALE GENOMIC DNA]</scope>
    <source>
        <strain evidence="1 2">DSM 11603</strain>
    </source>
</reference>
<dbReference type="EMBL" id="SNZF01000001">
    <property type="protein sequence ID" value="TDR38074.1"/>
    <property type="molecule type" value="Genomic_DNA"/>
</dbReference>
<dbReference type="Proteomes" id="UP000294958">
    <property type="component" value="Unassembled WGS sequence"/>
</dbReference>
<name>A0A4R6YLD4_9HYPH</name>
<organism evidence="1 2">
    <name type="scientific">Aquamicrobium defluvii</name>
    <dbReference type="NCBI Taxonomy" id="69279"/>
    <lineage>
        <taxon>Bacteria</taxon>
        <taxon>Pseudomonadati</taxon>
        <taxon>Pseudomonadota</taxon>
        <taxon>Alphaproteobacteria</taxon>
        <taxon>Hyphomicrobiales</taxon>
        <taxon>Phyllobacteriaceae</taxon>
        <taxon>Aquamicrobium</taxon>
    </lineage>
</organism>
<accession>A0A4R6YLD4</accession>
<sequence>MEKIIRPKHEGMYPDRASDCRKAMDVALGELLDLAGNAGWSVPETLDAIEQVLPSQRAAYSRDPDPAEG</sequence>
<evidence type="ECO:0000313" key="1">
    <source>
        <dbReference type="EMBL" id="TDR38074.1"/>
    </source>
</evidence>
<proteinExistence type="predicted"/>
<evidence type="ECO:0000313" key="2">
    <source>
        <dbReference type="Proteomes" id="UP000294958"/>
    </source>
</evidence>
<gene>
    <name evidence="1" type="ORF">DES43_101142</name>
</gene>
<comment type="caution">
    <text evidence="1">The sequence shown here is derived from an EMBL/GenBank/DDBJ whole genome shotgun (WGS) entry which is preliminary data.</text>
</comment>